<dbReference type="SMART" id="SM00248">
    <property type="entry name" value="ANK"/>
    <property type="match status" value="8"/>
</dbReference>
<evidence type="ECO:0000256" key="2">
    <source>
        <dbReference type="ARBA" id="ARBA00023043"/>
    </source>
</evidence>
<evidence type="ECO:0000256" key="4">
    <source>
        <dbReference type="SAM" id="SignalP"/>
    </source>
</evidence>
<dbReference type="AlphaFoldDB" id="A0AAU0F5X2"/>
<dbReference type="Pfam" id="PF00023">
    <property type="entry name" value="Ank"/>
    <property type="match status" value="2"/>
</dbReference>
<dbReference type="PROSITE" id="PS50088">
    <property type="entry name" value="ANK_REPEAT"/>
    <property type="match status" value="4"/>
</dbReference>
<keyword evidence="2 3" id="KW-0040">ANK repeat</keyword>
<proteinExistence type="predicted"/>
<evidence type="ECO:0008006" key="7">
    <source>
        <dbReference type="Google" id="ProtNLM"/>
    </source>
</evidence>
<dbReference type="SUPFAM" id="SSF48403">
    <property type="entry name" value="Ankyrin repeat"/>
    <property type="match status" value="2"/>
</dbReference>
<evidence type="ECO:0000256" key="1">
    <source>
        <dbReference type="ARBA" id="ARBA00022737"/>
    </source>
</evidence>
<sequence>MKKIVLTIGILFSGWFSAQSKFLTPEYWKAQPNVETVKADIAAGNDPSESNAGQFDVVTIAINNDAPLETIIYLMSQPGNATNKITHDGRIYLHWAAMRNNAPLVEYLLKGGSDMFAEDTGGRTPFVFGLIGGMQKETIEKFINAGYPLHQKDENGANLALQASLRDSEDLAITNYFISKGINVKETDKYGRTIVDYAAKVGNEALLSKLISAGYAYTDQALMFAAEGTRKTNELPIFVFLVEKLNIKANTVSPQGKNALHYLAGKDGSEASVKYLVEKGADVAKVDKEGATPLFYAARNKKSDNLKLILGQAKTAQTLLNTGNGQGQTPLMAAVQSGASESMGLLLDKGAKLDARNIKGANLLYYIFEGYNPRNPNAIKDITAKLALLKEKGFDFAQKDGNGNTILHLAAAKDIPALVELAYGYNADINAKNNEGETALIINAMVAKNDKVLSQLVQWGADKTIKNSFDETAFQIATDNELLIKNKTDLNFLK</sequence>
<dbReference type="GO" id="GO:0045944">
    <property type="term" value="P:positive regulation of transcription by RNA polymerase II"/>
    <property type="evidence" value="ECO:0007669"/>
    <property type="project" value="TreeGrafter"/>
</dbReference>
<feature type="chain" id="PRO_5043703624" description="Ankyrin repeat domain-containing protein" evidence="4">
    <location>
        <begin position="19"/>
        <end position="494"/>
    </location>
</feature>
<keyword evidence="6" id="KW-1185">Reference proteome</keyword>
<dbReference type="PANTHER" id="PTHR24193:SF121">
    <property type="entry name" value="ADA2A-CONTAINING COMPLEX COMPONENT 3, ISOFORM D"/>
    <property type="match status" value="1"/>
</dbReference>
<evidence type="ECO:0000313" key="5">
    <source>
        <dbReference type="EMBL" id="WOC53054.1"/>
    </source>
</evidence>
<dbReference type="EMBL" id="CP136426">
    <property type="protein sequence ID" value="WOC53054.1"/>
    <property type="molecule type" value="Genomic_DNA"/>
</dbReference>
<dbReference type="InterPro" id="IPR050663">
    <property type="entry name" value="Ankyrin-SOCS_Box"/>
</dbReference>
<dbReference type="InterPro" id="IPR036770">
    <property type="entry name" value="Ankyrin_rpt-contain_sf"/>
</dbReference>
<dbReference type="Proteomes" id="UP001432059">
    <property type="component" value="Chromosome"/>
</dbReference>
<gene>
    <name evidence="5" type="ORF">BPO_2407</name>
</gene>
<dbReference type="Pfam" id="PF12796">
    <property type="entry name" value="Ank_2"/>
    <property type="match status" value="2"/>
</dbReference>
<keyword evidence="1" id="KW-0677">Repeat</keyword>
<dbReference type="GO" id="GO:0000976">
    <property type="term" value="F:transcription cis-regulatory region binding"/>
    <property type="evidence" value="ECO:0007669"/>
    <property type="project" value="TreeGrafter"/>
</dbReference>
<dbReference type="RefSeq" id="WP_327984351.1">
    <property type="nucleotide sequence ID" value="NZ_CP136426.1"/>
</dbReference>
<protein>
    <recommendedName>
        <fullName evidence="7">Ankyrin repeat domain-containing protein</fullName>
    </recommendedName>
</protein>
<accession>A0AAU0F5X2</accession>
<dbReference type="PANTHER" id="PTHR24193">
    <property type="entry name" value="ANKYRIN REPEAT PROTEIN"/>
    <property type="match status" value="1"/>
</dbReference>
<dbReference type="PROSITE" id="PS50297">
    <property type="entry name" value="ANK_REP_REGION"/>
    <property type="match status" value="4"/>
</dbReference>
<feature type="repeat" description="ANK" evidence="3">
    <location>
        <begin position="255"/>
        <end position="288"/>
    </location>
</feature>
<feature type="signal peptide" evidence="4">
    <location>
        <begin position="1"/>
        <end position="18"/>
    </location>
</feature>
<dbReference type="Gene3D" id="1.25.40.20">
    <property type="entry name" value="Ankyrin repeat-containing domain"/>
    <property type="match status" value="3"/>
</dbReference>
<reference evidence="5" key="1">
    <citation type="submission" date="2023-10" db="EMBL/GenBank/DDBJ databases">
        <title>Characterization and whole genome sequencing of a novel strain of Bergeyella porcorum QD2021 isolated from pig.</title>
        <authorList>
            <person name="Liu G."/>
            <person name="Chen C."/>
            <person name="Han X."/>
        </authorList>
    </citation>
    <scope>NUCLEOTIDE SEQUENCE</scope>
    <source>
        <strain evidence="5">QD2021</strain>
    </source>
</reference>
<organism evidence="5 6">
    <name type="scientific">Bergeyella porcorum</name>
    <dbReference type="NCBI Taxonomy" id="1735111"/>
    <lineage>
        <taxon>Bacteria</taxon>
        <taxon>Pseudomonadati</taxon>
        <taxon>Bacteroidota</taxon>
        <taxon>Flavobacteriia</taxon>
        <taxon>Flavobacteriales</taxon>
        <taxon>Weeksellaceae</taxon>
        <taxon>Bergeyella</taxon>
    </lineage>
</organism>
<feature type="repeat" description="ANK" evidence="3">
    <location>
        <begin position="402"/>
        <end position="434"/>
    </location>
</feature>
<feature type="repeat" description="ANK" evidence="3">
    <location>
        <begin position="326"/>
        <end position="358"/>
    </location>
</feature>
<feature type="repeat" description="ANK" evidence="3">
    <location>
        <begin position="88"/>
        <end position="120"/>
    </location>
</feature>
<evidence type="ECO:0000256" key="3">
    <source>
        <dbReference type="PROSITE-ProRule" id="PRU00023"/>
    </source>
</evidence>
<keyword evidence="4" id="KW-0732">Signal</keyword>
<dbReference type="KEGG" id="bpor:BPO_2407"/>
<evidence type="ECO:0000313" key="6">
    <source>
        <dbReference type="Proteomes" id="UP001432059"/>
    </source>
</evidence>
<name>A0AAU0F5X2_9FLAO</name>
<dbReference type="InterPro" id="IPR002110">
    <property type="entry name" value="Ankyrin_rpt"/>
</dbReference>